<evidence type="ECO:0000313" key="14">
    <source>
        <dbReference type="EMBL" id="KAK7040732.1"/>
    </source>
</evidence>
<keyword evidence="5" id="KW-0521">NADP</keyword>
<keyword evidence="8" id="KW-0443">Lipid metabolism</keyword>
<evidence type="ECO:0000256" key="1">
    <source>
        <dbReference type="ARBA" id="ARBA00004173"/>
    </source>
</evidence>
<dbReference type="EC" id="1.3.1.104" evidence="11"/>
<evidence type="ECO:0000256" key="8">
    <source>
        <dbReference type="ARBA" id="ARBA00023098"/>
    </source>
</evidence>
<dbReference type="Pfam" id="PF08240">
    <property type="entry name" value="ADH_N"/>
    <property type="match status" value="1"/>
</dbReference>
<dbReference type="InterPro" id="IPR020843">
    <property type="entry name" value="ER"/>
</dbReference>
<dbReference type="Proteomes" id="UP001383192">
    <property type="component" value="Unassembled WGS sequence"/>
</dbReference>
<keyword evidence="10" id="KW-0275">Fatty acid biosynthesis</keyword>
<comment type="caution">
    <text evidence="14">The sequence shown here is derived from an EMBL/GenBank/DDBJ whole genome shotgun (WGS) entry which is preliminary data.</text>
</comment>
<keyword evidence="6" id="KW-0809">Transit peptide</keyword>
<organism evidence="14 15">
    <name type="scientific">Paramarasmius palmivorus</name>
    <dbReference type="NCBI Taxonomy" id="297713"/>
    <lineage>
        <taxon>Eukaryota</taxon>
        <taxon>Fungi</taxon>
        <taxon>Dikarya</taxon>
        <taxon>Basidiomycota</taxon>
        <taxon>Agaricomycotina</taxon>
        <taxon>Agaricomycetes</taxon>
        <taxon>Agaricomycetidae</taxon>
        <taxon>Agaricales</taxon>
        <taxon>Marasmiineae</taxon>
        <taxon>Marasmiaceae</taxon>
        <taxon>Paramarasmius</taxon>
    </lineage>
</organism>
<dbReference type="GO" id="GO:0005739">
    <property type="term" value="C:mitochondrion"/>
    <property type="evidence" value="ECO:0007669"/>
    <property type="project" value="UniProtKB-SubCell"/>
</dbReference>
<sequence length="382" mass="42424">MNCWNLTSTCCLFTSKRYLSSLSWRNRAIVYPQNGEPHEVLRIQSLPSPCVPPAPGTINVDFILSPVNPVDINTIQGVYPVKPRLEGQIFVGGKEGLAQVDEIGEGVDGLKKGDWVVMHGHQVGTWARKRNISAADVVPLPYKAENGLSAVNAATITINPLTAYNLLNDFVNLQEGDWILQNGANSAVGQLVIQIAKLRRVKTINFVRERDDLSTLSQYLYQLGATKVFTYNDLEDKLFRSKIKEHSGGKEIPLALNCVSGPTTSSMVKLLGKNAHLVSYGAMSKQPLSLPTSLFIFENLTAQGYSQARWNDTHSRIEFQELIRVVAGMMLDSNRGGLRPPQYEIFDINSEESDEEATRRIRGLFGVLAKGKLGKKVLLRWR</sequence>
<evidence type="ECO:0000313" key="15">
    <source>
        <dbReference type="Proteomes" id="UP001383192"/>
    </source>
</evidence>
<keyword evidence="15" id="KW-1185">Reference proteome</keyword>
<keyword evidence="4" id="KW-0276">Fatty acid metabolism</keyword>
<dbReference type="PANTHER" id="PTHR43981:SF2">
    <property type="entry name" value="ENOYL-[ACYL-CARRIER-PROTEIN] REDUCTASE, MITOCHONDRIAL"/>
    <property type="match status" value="1"/>
</dbReference>
<evidence type="ECO:0000256" key="12">
    <source>
        <dbReference type="ARBA" id="ARBA00048843"/>
    </source>
</evidence>
<dbReference type="GO" id="GO:0141148">
    <property type="term" value="F:enoyl-[acyl-carrier-protein] reductase (NADPH) activity"/>
    <property type="evidence" value="ECO:0007669"/>
    <property type="project" value="UniProtKB-EC"/>
</dbReference>
<evidence type="ECO:0000256" key="9">
    <source>
        <dbReference type="ARBA" id="ARBA00023128"/>
    </source>
</evidence>
<evidence type="ECO:0000256" key="4">
    <source>
        <dbReference type="ARBA" id="ARBA00022832"/>
    </source>
</evidence>
<evidence type="ECO:0000259" key="13">
    <source>
        <dbReference type="SMART" id="SM00829"/>
    </source>
</evidence>
<dbReference type="AlphaFoldDB" id="A0AAW0CLI5"/>
<keyword evidence="3" id="KW-0444">Lipid biosynthesis</keyword>
<dbReference type="Pfam" id="PF00107">
    <property type="entry name" value="ADH_zinc_N"/>
    <property type="match status" value="1"/>
</dbReference>
<protein>
    <recommendedName>
        <fullName evidence="11">enoyl-[acyl-carrier-protein] reductase</fullName>
        <ecNumber evidence="11">1.3.1.104</ecNumber>
    </recommendedName>
</protein>
<dbReference type="SUPFAM" id="SSF51735">
    <property type="entry name" value="NAD(P)-binding Rossmann-fold domains"/>
    <property type="match status" value="1"/>
</dbReference>
<dbReference type="InterPro" id="IPR013154">
    <property type="entry name" value="ADH-like_N"/>
</dbReference>
<dbReference type="InterPro" id="IPR013149">
    <property type="entry name" value="ADH-like_C"/>
</dbReference>
<gene>
    <name evidence="14" type="ORF">VNI00_009638</name>
</gene>
<evidence type="ECO:0000256" key="3">
    <source>
        <dbReference type="ARBA" id="ARBA00022516"/>
    </source>
</evidence>
<accession>A0AAW0CLI5</accession>
<dbReference type="InterPro" id="IPR036291">
    <property type="entry name" value="NAD(P)-bd_dom_sf"/>
</dbReference>
<dbReference type="InterPro" id="IPR011032">
    <property type="entry name" value="GroES-like_sf"/>
</dbReference>
<dbReference type="Gene3D" id="3.40.50.720">
    <property type="entry name" value="NAD(P)-binding Rossmann-like Domain"/>
    <property type="match status" value="1"/>
</dbReference>
<reference evidence="14 15" key="1">
    <citation type="submission" date="2024-01" db="EMBL/GenBank/DDBJ databases">
        <title>A draft genome for a cacao thread blight-causing isolate of Paramarasmius palmivorus.</title>
        <authorList>
            <person name="Baruah I.K."/>
            <person name="Bukari Y."/>
            <person name="Amoako-Attah I."/>
            <person name="Meinhardt L.W."/>
            <person name="Bailey B.A."/>
            <person name="Cohen S.P."/>
        </authorList>
    </citation>
    <scope>NUCLEOTIDE SEQUENCE [LARGE SCALE GENOMIC DNA]</scope>
    <source>
        <strain evidence="14 15">GH-12</strain>
    </source>
</reference>
<dbReference type="PANTHER" id="PTHR43981">
    <property type="entry name" value="ENOYL-[ACYL-CARRIER-PROTEIN] REDUCTASE, MITOCHONDRIAL"/>
    <property type="match status" value="1"/>
</dbReference>
<comment type="catalytic activity">
    <reaction evidence="12">
        <text>a 2,3-saturated acyl-[ACP] + NADP(+) = a (2E)-enoyl-[ACP] + NADPH + H(+)</text>
        <dbReference type="Rhea" id="RHEA:22564"/>
        <dbReference type="Rhea" id="RHEA-COMP:9925"/>
        <dbReference type="Rhea" id="RHEA-COMP:9926"/>
        <dbReference type="ChEBI" id="CHEBI:15378"/>
        <dbReference type="ChEBI" id="CHEBI:57783"/>
        <dbReference type="ChEBI" id="CHEBI:58349"/>
        <dbReference type="ChEBI" id="CHEBI:78784"/>
        <dbReference type="ChEBI" id="CHEBI:78785"/>
        <dbReference type="EC" id="1.3.1.104"/>
    </reaction>
</comment>
<dbReference type="InterPro" id="IPR051034">
    <property type="entry name" value="Mito_Enoyl-ACP_Reductase"/>
</dbReference>
<name>A0AAW0CLI5_9AGAR</name>
<feature type="domain" description="Enoyl reductase (ER)" evidence="13">
    <location>
        <begin position="36"/>
        <end position="378"/>
    </location>
</feature>
<evidence type="ECO:0000256" key="5">
    <source>
        <dbReference type="ARBA" id="ARBA00022857"/>
    </source>
</evidence>
<comment type="similarity">
    <text evidence="2">Belongs to the zinc-containing alcohol dehydrogenase family. Quinone oxidoreductase subfamily.</text>
</comment>
<dbReference type="EMBL" id="JAYKXP010000036">
    <property type="protein sequence ID" value="KAK7040732.1"/>
    <property type="molecule type" value="Genomic_DNA"/>
</dbReference>
<dbReference type="GO" id="GO:0006633">
    <property type="term" value="P:fatty acid biosynthetic process"/>
    <property type="evidence" value="ECO:0007669"/>
    <property type="project" value="UniProtKB-KW"/>
</dbReference>
<evidence type="ECO:0000256" key="10">
    <source>
        <dbReference type="ARBA" id="ARBA00023160"/>
    </source>
</evidence>
<evidence type="ECO:0000256" key="11">
    <source>
        <dbReference type="ARBA" id="ARBA00038963"/>
    </source>
</evidence>
<evidence type="ECO:0000256" key="6">
    <source>
        <dbReference type="ARBA" id="ARBA00022946"/>
    </source>
</evidence>
<comment type="subcellular location">
    <subcellularLocation>
        <location evidence="1">Mitochondrion</location>
    </subcellularLocation>
</comment>
<proteinExistence type="inferred from homology"/>
<keyword evidence="7" id="KW-0560">Oxidoreductase</keyword>
<keyword evidence="9" id="KW-0496">Mitochondrion</keyword>
<evidence type="ECO:0000256" key="7">
    <source>
        <dbReference type="ARBA" id="ARBA00023002"/>
    </source>
</evidence>
<dbReference type="Gene3D" id="3.90.180.10">
    <property type="entry name" value="Medium-chain alcohol dehydrogenases, catalytic domain"/>
    <property type="match status" value="1"/>
</dbReference>
<dbReference type="SUPFAM" id="SSF50129">
    <property type="entry name" value="GroES-like"/>
    <property type="match status" value="1"/>
</dbReference>
<dbReference type="SMART" id="SM00829">
    <property type="entry name" value="PKS_ER"/>
    <property type="match status" value="1"/>
</dbReference>
<evidence type="ECO:0000256" key="2">
    <source>
        <dbReference type="ARBA" id="ARBA00010371"/>
    </source>
</evidence>
<dbReference type="CDD" id="cd08290">
    <property type="entry name" value="ETR"/>
    <property type="match status" value="1"/>
</dbReference>